<dbReference type="EMBL" id="CM039175">
    <property type="protein sequence ID" value="KAH9737499.1"/>
    <property type="molecule type" value="Genomic_DNA"/>
</dbReference>
<proteinExistence type="predicted"/>
<sequence>MNTQKLNFQETFQKKHLDFGPPSQYFGDIQQQQPWMMRTTTQQHQNLDHARSPSTILSRFESPASAFYATERYMGFCQYDSQAAGNNSSQFSRTCDSSQQFHSYQSPGEIFSVLSAEQAVPLEIPWNFYKSPEASCINPLGKQYSGPFDEHQDHRVSNDGYGLTSLSQQGYASHQEKQSPRFSSSSSFSTGPVITNKTRIRWTQDLHEKFVECVNRLGGADKATPKAILKLMDSEGLTIFHVKSHLQKYRMAKYVPEFPEGKLEKRSSLNDLPQIDVKATLQIKEALQLQLDVQRRLHEQLEIQRKLQLRIEEQGKHLQMLFDQQQKASKDHSKPQNLEKVPEDDPPFNFEGIEFSTSENSGNSHFT</sequence>
<name>A0ACB8JXC3_CITSI</name>
<comment type="caution">
    <text evidence="1">The sequence shown here is derived from an EMBL/GenBank/DDBJ whole genome shotgun (WGS) entry which is preliminary data.</text>
</comment>
<protein>
    <submittedName>
        <fullName evidence="1">Myb family transcription factor PHL5</fullName>
    </submittedName>
</protein>
<keyword evidence="2" id="KW-1185">Reference proteome</keyword>
<evidence type="ECO:0000313" key="1">
    <source>
        <dbReference type="EMBL" id="KAH9737499.1"/>
    </source>
</evidence>
<reference evidence="2" key="1">
    <citation type="journal article" date="2023" name="Hortic. Res.">
        <title>A chromosome-level phased genome enabling allele-level studies in sweet orange: a case study on citrus Huanglongbing tolerance.</title>
        <authorList>
            <person name="Wu B."/>
            <person name="Yu Q."/>
            <person name="Deng Z."/>
            <person name="Duan Y."/>
            <person name="Luo F."/>
            <person name="Gmitter F. Jr."/>
        </authorList>
    </citation>
    <scope>NUCLEOTIDE SEQUENCE [LARGE SCALE GENOMIC DNA]</scope>
    <source>
        <strain evidence="2">cv. Valencia</strain>
    </source>
</reference>
<gene>
    <name evidence="1" type="ORF">KPL71_018466</name>
</gene>
<accession>A0ACB8JXC3</accession>
<evidence type="ECO:0000313" key="2">
    <source>
        <dbReference type="Proteomes" id="UP000829398"/>
    </source>
</evidence>
<dbReference type="Proteomes" id="UP000829398">
    <property type="component" value="Chromosome 6"/>
</dbReference>
<organism evidence="1 2">
    <name type="scientific">Citrus sinensis</name>
    <name type="common">Sweet orange</name>
    <name type="synonym">Citrus aurantium var. sinensis</name>
    <dbReference type="NCBI Taxonomy" id="2711"/>
    <lineage>
        <taxon>Eukaryota</taxon>
        <taxon>Viridiplantae</taxon>
        <taxon>Streptophyta</taxon>
        <taxon>Embryophyta</taxon>
        <taxon>Tracheophyta</taxon>
        <taxon>Spermatophyta</taxon>
        <taxon>Magnoliopsida</taxon>
        <taxon>eudicotyledons</taxon>
        <taxon>Gunneridae</taxon>
        <taxon>Pentapetalae</taxon>
        <taxon>rosids</taxon>
        <taxon>malvids</taxon>
        <taxon>Sapindales</taxon>
        <taxon>Rutaceae</taxon>
        <taxon>Aurantioideae</taxon>
        <taxon>Citrus</taxon>
    </lineage>
</organism>